<dbReference type="PANTHER" id="PTHR47501:SF5">
    <property type="entry name" value="HAT C-TERMINAL DIMERISATION DOMAIN-CONTAINING PROTEIN"/>
    <property type="match status" value="1"/>
</dbReference>
<dbReference type="EMBL" id="PGCJ01001071">
    <property type="protein sequence ID" value="PLW10176.1"/>
    <property type="molecule type" value="Genomic_DNA"/>
</dbReference>
<feature type="compositionally biased region" description="Polar residues" evidence="1">
    <location>
        <begin position="143"/>
        <end position="161"/>
    </location>
</feature>
<evidence type="ECO:0000313" key="4">
    <source>
        <dbReference type="Proteomes" id="UP000235388"/>
    </source>
</evidence>
<feature type="compositionally biased region" description="Basic and acidic residues" evidence="1">
    <location>
        <begin position="167"/>
        <end position="182"/>
    </location>
</feature>
<dbReference type="EMBL" id="PGCI01000051">
    <property type="protein sequence ID" value="PLW45162.1"/>
    <property type="molecule type" value="Genomic_DNA"/>
</dbReference>
<evidence type="ECO:0000256" key="1">
    <source>
        <dbReference type="SAM" id="MobiDB-lite"/>
    </source>
</evidence>
<feature type="compositionally biased region" description="Low complexity" evidence="1">
    <location>
        <begin position="71"/>
        <end position="84"/>
    </location>
</feature>
<name>A0A2N5V591_9BASI</name>
<gene>
    <name evidence="2" type="ORF">PCANC_24409</name>
    <name evidence="3" type="ORF">PCASD_04546</name>
</gene>
<evidence type="ECO:0000313" key="2">
    <source>
        <dbReference type="EMBL" id="PLW10176.1"/>
    </source>
</evidence>
<sequence length="247" mass="27038">MASNPQSTHQDPFSNQDNNGGYATDQSQNRRRSSRASSLVVIPNMVATASDSRVRLTRPALTNTNNKKRPASAAPSSDSESNPSLQIQSTEFDDESVQNGSAAAEKKKKNKKKKKCNRTPAQKKQKNLSSKKKSKSKKPLSPENGQESGPASNYEQDTDSGSIVIRPRGEKIKKLGKSDRGCVNRKKAKQAGVKLPPSVAERQKMETNVNGETKQIGISGFLQVQHPFDNGVLNQLVHLSTPYFYSI</sequence>
<comment type="caution">
    <text evidence="3">The sequence shown here is derived from an EMBL/GenBank/DDBJ whole genome shotgun (WGS) entry which is preliminary data.</text>
</comment>
<protein>
    <submittedName>
        <fullName evidence="3">Uncharacterized protein</fullName>
    </submittedName>
</protein>
<dbReference type="Proteomes" id="UP000235388">
    <property type="component" value="Unassembled WGS sequence"/>
</dbReference>
<dbReference type="AlphaFoldDB" id="A0A2N5V591"/>
<reference evidence="4 5" key="1">
    <citation type="submission" date="2017-11" db="EMBL/GenBank/DDBJ databases">
        <title>De novo assembly and phasing of dikaryotic genomes from two isolates of Puccinia coronata f. sp. avenae, the causal agent of oat crown rust.</title>
        <authorList>
            <person name="Miller M.E."/>
            <person name="Zhang Y."/>
            <person name="Omidvar V."/>
            <person name="Sperschneider J."/>
            <person name="Schwessinger B."/>
            <person name="Raley C."/>
            <person name="Palmer J.M."/>
            <person name="Garnica D."/>
            <person name="Upadhyaya N."/>
            <person name="Rathjen J."/>
            <person name="Taylor J.M."/>
            <person name="Park R.F."/>
            <person name="Dodds P.N."/>
            <person name="Hirsch C.D."/>
            <person name="Kianian S.F."/>
            <person name="Figueroa M."/>
        </authorList>
    </citation>
    <scope>NUCLEOTIDE SEQUENCE [LARGE SCALE GENOMIC DNA]</scope>
    <source>
        <strain evidence="2">12NC29</strain>
        <strain evidence="3">12SD80</strain>
    </source>
</reference>
<evidence type="ECO:0000313" key="3">
    <source>
        <dbReference type="EMBL" id="PLW45162.1"/>
    </source>
</evidence>
<proteinExistence type="predicted"/>
<dbReference type="PANTHER" id="PTHR47501">
    <property type="entry name" value="TRANSPOSASE-RELATED"/>
    <property type="match status" value="1"/>
</dbReference>
<accession>A0A2N5V591</accession>
<evidence type="ECO:0000313" key="5">
    <source>
        <dbReference type="Proteomes" id="UP000235392"/>
    </source>
</evidence>
<feature type="compositionally biased region" description="Basic residues" evidence="1">
    <location>
        <begin position="106"/>
        <end position="138"/>
    </location>
</feature>
<organism evidence="3 5">
    <name type="scientific">Puccinia coronata f. sp. avenae</name>
    <dbReference type="NCBI Taxonomy" id="200324"/>
    <lineage>
        <taxon>Eukaryota</taxon>
        <taxon>Fungi</taxon>
        <taxon>Dikarya</taxon>
        <taxon>Basidiomycota</taxon>
        <taxon>Pucciniomycotina</taxon>
        <taxon>Pucciniomycetes</taxon>
        <taxon>Pucciniales</taxon>
        <taxon>Pucciniaceae</taxon>
        <taxon>Puccinia</taxon>
    </lineage>
</organism>
<dbReference type="Proteomes" id="UP000235392">
    <property type="component" value="Unassembled WGS sequence"/>
</dbReference>
<feature type="compositionally biased region" description="Polar residues" evidence="1">
    <location>
        <begin position="1"/>
        <end position="27"/>
    </location>
</feature>
<keyword evidence="4" id="KW-1185">Reference proteome</keyword>
<feature type="region of interest" description="Disordered" evidence="1">
    <location>
        <begin position="1"/>
        <end position="196"/>
    </location>
</feature>